<comment type="similarity">
    <text evidence="1">Belongs to the short-chain dehydrogenases/reductases (SDR) family.</text>
</comment>
<dbReference type="OrthoDB" id="286404at2"/>
<evidence type="ECO:0000256" key="1">
    <source>
        <dbReference type="ARBA" id="ARBA00006484"/>
    </source>
</evidence>
<dbReference type="PROSITE" id="PS00061">
    <property type="entry name" value="ADH_SHORT"/>
    <property type="match status" value="1"/>
</dbReference>
<protein>
    <submittedName>
        <fullName evidence="3">Short-chain dehydrogenase</fullName>
    </submittedName>
</protein>
<reference evidence="3 4" key="1">
    <citation type="submission" date="2015-06" db="EMBL/GenBank/DDBJ databases">
        <authorList>
            <person name="Zeng Y."/>
            <person name="Huang Y."/>
        </authorList>
    </citation>
    <scope>NUCLEOTIDE SEQUENCE [LARGE SCALE GENOMIC DNA]</scope>
    <source>
        <strain evidence="3 4">PQ-2</strain>
        <plasmid evidence="4">Plasmid p1</plasmid>
    </source>
</reference>
<dbReference type="InterPro" id="IPR050259">
    <property type="entry name" value="SDR"/>
</dbReference>
<dbReference type="PANTHER" id="PTHR42879:SF2">
    <property type="entry name" value="3-OXOACYL-[ACYL-CARRIER-PROTEIN] REDUCTASE FABG"/>
    <property type="match status" value="1"/>
</dbReference>
<gene>
    <name evidence="3" type="ORF">AB433_17855</name>
</gene>
<accession>A0A0G3XKV4</accession>
<dbReference type="Proteomes" id="UP000035287">
    <property type="component" value="Plasmid p1"/>
</dbReference>
<dbReference type="AlphaFoldDB" id="A0A0G3XKV4"/>
<keyword evidence="3" id="KW-0614">Plasmid</keyword>
<dbReference type="PATRIC" id="fig|1348774.3.peg.3760"/>
<dbReference type="GO" id="GO:0016491">
    <property type="term" value="F:oxidoreductase activity"/>
    <property type="evidence" value="ECO:0007669"/>
    <property type="project" value="UniProtKB-KW"/>
</dbReference>
<evidence type="ECO:0000256" key="2">
    <source>
        <dbReference type="ARBA" id="ARBA00023002"/>
    </source>
</evidence>
<evidence type="ECO:0000313" key="3">
    <source>
        <dbReference type="EMBL" id="AKM12145.1"/>
    </source>
</evidence>
<dbReference type="InterPro" id="IPR002347">
    <property type="entry name" value="SDR_fam"/>
</dbReference>
<organism evidence="3 4">
    <name type="scientific">Croceicoccus naphthovorans</name>
    <dbReference type="NCBI Taxonomy" id="1348774"/>
    <lineage>
        <taxon>Bacteria</taxon>
        <taxon>Pseudomonadati</taxon>
        <taxon>Pseudomonadota</taxon>
        <taxon>Alphaproteobacteria</taxon>
        <taxon>Sphingomonadales</taxon>
        <taxon>Erythrobacteraceae</taxon>
        <taxon>Croceicoccus</taxon>
    </lineage>
</organism>
<dbReference type="PRINTS" id="PR00080">
    <property type="entry name" value="SDRFAMILY"/>
</dbReference>
<dbReference type="EMBL" id="CP011771">
    <property type="protein sequence ID" value="AKM12145.1"/>
    <property type="molecule type" value="Genomic_DNA"/>
</dbReference>
<dbReference type="InterPro" id="IPR036291">
    <property type="entry name" value="NAD(P)-bd_dom_sf"/>
</dbReference>
<dbReference type="GO" id="GO:0032787">
    <property type="term" value="P:monocarboxylic acid metabolic process"/>
    <property type="evidence" value="ECO:0007669"/>
    <property type="project" value="UniProtKB-ARBA"/>
</dbReference>
<name>A0A0G3XKV4_9SPHN</name>
<dbReference type="InterPro" id="IPR020904">
    <property type="entry name" value="Sc_DH/Rdtase_CS"/>
</dbReference>
<dbReference type="Pfam" id="PF13561">
    <property type="entry name" value="adh_short_C2"/>
    <property type="match status" value="1"/>
</dbReference>
<sequence>MTQRNAIVTGAARGLGRAIDLRLARDGIAVAAWDLNVQDARETAELIEEQGGTAIGLGCNSAIAAEIAAALAETRDRLGAVTILVNNAALSPFRKFEEITEEIWDGLMAINLKGPFLCCLAVIPDMIGVGWGRIVNISSSSAQTGSSHQTHYAASKAGVIGFTKSLAMEFAGTGITVNNLPTGFVDTEGLREAPVDVDGFAQRTPMKRPGRPENIAAAVAFLVTEDADYITGHTLSVNGGRYLN</sequence>
<dbReference type="PRINTS" id="PR00081">
    <property type="entry name" value="GDHRDH"/>
</dbReference>
<dbReference type="FunFam" id="3.40.50.720:FF:000173">
    <property type="entry name" value="3-oxoacyl-[acyl-carrier protein] reductase"/>
    <property type="match status" value="1"/>
</dbReference>
<proteinExistence type="inferred from homology"/>
<keyword evidence="4" id="KW-1185">Reference proteome</keyword>
<keyword evidence="2" id="KW-0560">Oxidoreductase</keyword>
<dbReference type="PANTHER" id="PTHR42879">
    <property type="entry name" value="3-OXOACYL-(ACYL-CARRIER-PROTEIN) REDUCTASE"/>
    <property type="match status" value="1"/>
</dbReference>
<evidence type="ECO:0000313" key="4">
    <source>
        <dbReference type="Proteomes" id="UP000035287"/>
    </source>
</evidence>
<dbReference type="Gene3D" id="3.40.50.720">
    <property type="entry name" value="NAD(P)-binding Rossmann-like Domain"/>
    <property type="match status" value="1"/>
</dbReference>
<geneLocation type="plasmid" evidence="3 4">
    <name>p1</name>
</geneLocation>
<dbReference type="RefSeq" id="WP_047824559.1">
    <property type="nucleotide sequence ID" value="NZ_CP011771.1"/>
</dbReference>
<dbReference type="SUPFAM" id="SSF51735">
    <property type="entry name" value="NAD(P)-binding Rossmann-fold domains"/>
    <property type="match status" value="1"/>
</dbReference>
<dbReference type="KEGG" id="cna:AB433_17855"/>